<organism evidence="3 4">
    <name type="scientific">Elaeis guineensis var. tenera</name>
    <name type="common">Oil palm</name>
    <dbReference type="NCBI Taxonomy" id="51953"/>
    <lineage>
        <taxon>Eukaryota</taxon>
        <taxon>Viridiplantae</taxon>
        <taxon>Streptophyta</taxon>
        <taxon>Embryophyta</taxon>
        <taxon>Tracheophyta</taxon>
        <taxon>Spermatophyta</taxon>
        <taxon>Magnoliopsida</taxon>
        <taxon>Liliopsida</taxon>
        <taxon>Arecaceae</taxon>
        <taxon>Arecoideae</taxon>
        <taxon>Cocoseae</taxon>
        <taxon>Elaeidinae</taxon>
        <taxon>Elaeis</taxon>
    </lineage>
</organism>
<evidence type="ECO:0000313" key="3">
    <source>
        <dbReference type="Proteomes" id="UP000504607"/>
    </source>
</evidence>
<dbReference type="AlphaFoldDB" id="A0A6I9QM16"/>
<keyword evidence="3" id="KW-1185">Reference proteome</keyword>
<dbReference type="RefSeq" id="XP_010910497.1">
    <property type="nucleotide sequence ID" value="XM_010912195.1"/>
</dbReference>
<dbReference type="Proteomes" id="UP000504607">
    <property type="component" value="Unplaced"/>
</dbReference>
<feature type="region of interest" description="Disordered" evidence="1">
    <location>
        <begin position="113"/>
        <end position="182"/>
    </location>
</feature>
<dbReference type="OrthoDB" id="778489at2759"/>
<dbReference type="GeneID" id="105036428"/>
<name>A0A6I9QM16_ELAGV</name>
<dbReference type="PANTHER" id="PTHR35317">
    <property type="entry name" value="OS04G0629600 PROTEIN"/>
    <property type="match status" value="1"/>
</dbReference>
<dbReference type="Pfam" id="PF22936">
    <property type="entry name" value="Pol_BBD"/>
    <property type="match status" value="1"/>
</dbReference>
<dbReference type="InterPro" id="IPR054722">
    <property type="entry name" value="PolX-like_BBD"/>
</dbReference>
<evidence type="ECO:0000256" key="1">
    <source>
        <dbReference type="SAM" id="MobiDB-lite"/>
    </source>
</evidence>
<feature type="compositionally biased region" description="Polar residues" evidence="1">
    <location>
        <begin position="161"/>
        <end position="172"/>
    </location>
</feature>
<reference evidence="4" key="1">
    <citation type="submission" date="2025-08" db="UniProtKB">
        <authorList>
            <consortium name="RefSeq"/>
        </authorList>
    </citation>
    <scope>IDENTIFICATION</scope>
</reference>
<evidence type="ECO:0000259" key="2">
    <source>
        <dbReference type="Pfam" id="PF22936"/>
    </source>
</evidence>
<dbReference type="Pfam" id="PF14223">
    <property type="entry name" value="Retrotran_gag_2"/>
    <property type="match status" value="1"/>
</dbReference>
<protein>
    <submittedName>
        <fullName evidence="4">Uncharacterized protein LOC105036428</fullName>
    </submittedName>
</protein>
<sequence>MSYKGVDRVKKVRLQTLRRQYESSETTTTYITRVLTLTNQIKIYGEEYKEQPKVEKILQSLTSRFEHIMVAIEEAHDLSSMTIEELYSILQAHEQRMNEKKVKNLIEQALQSQVPIKGDQGGKTSQKPNGSRGRGRGHGGYYYNRGRGGHNNNHGVGGNNQEKSSTSHQQNSRGHGRGRGRGRYDKSNVECYSCDKYAQYSNECRYKDNTQRAHCVQEDDVDYGGDHALLMVTATGEAPNYHTWFLDTRCTNHMCSKKELFADLDELFRTKVKFADDSTIPVTGKGQILINLKNEDHKYISSVFYVPSMKSNLLSIGQLAEKGYAMNLYDNQLFILDKKGMLILKAPLTKNPMFLVDIFSGVYNCLNAINDKS</sequence>
<dbReference type="KEGG" id="egu:105036428"/>
<proteinExistence type="predicted"/>
<feature type="compositionally biased region" description="Low complexity" evidence="1">
    <location>
        <begin position="141"/>
        <end position="154"/>
    </location>
</feature>
<dbReference type="InParanoid" id="A0A6I9QM16"/>
<dbReference type="PANTHER" id="PTHR35317:SF28">
    <property type="entry name" value="ZINC FINGER, CCHC-TYPE, RIBONUCLEASE H-LIKE DOMAIN, GAG-PRE-INTEGRASE DOMAIN PROTEIN-RELATED"/>
    <property type="match status" value="1"/>
</dbReference>
<accession>A0A6I9QM16</accession>
<gene>
    <name evidence="4" type="primary">LOC105036428</name>
</gene>
<evidence type="ECO:0000313" key="4">
    <source>
        <dbReference type="RefSeq" id="XP_010910497.1"/>
    </source>
</evidence>
<feature type="domain" description="Retrovirus-related Pol polyprotein from transposon TNT 1-94-like beta-barrel" evidence="2">
    <location>
        <begin position="244"/>
        <end position="324"/>
    </location>
</feature>